<evidence type="ECO:0000259" key="1">
    <source>
        <dbReference type="Pfam" id="PF03732"/>
    </source>
</evidence>
<proteinExistence type="predicted"/>
<feature type="domain" description="Retrotransposon gag" evidence="1">
    <location>
        <begin position="28"/>
        <end position="99"/>
    </location>
</feature>
<evidence type="ECO:0000313" key="3">
    <source>
        <dbReference type="Proteomes" id="UP000235145"/>
    </source>
</evidence>
<dbReference type="EMBL" id="NBSK02000006">
    <property type="protein sequence ID" value="KAJ0201351.1"/>
    <property type="molecule type" value="Genomic_DNA"/>
</dbReference>
<dbReference type="Pfam" id="PF03732">
    <property type="entry name" value="Retrotrans_gag"/>
    <property type="match status" value="1"/>
</dbReference>
<accession>A0A9R1X6M3</accession>
<protein>
    <recommendedName>
        <fullName evidence="1">Retrotransposon gag domain-containing protein</fullName>
    </recommendedName>
</protein>
<keyword evidence="3" id="KW-1185">Reference proteome</keyword>
<reference evidence="2 3" key="1">
    <citation type="journal article" date="2017" name="Nat. Commun.">
        <title>Genome assembly with in vitro proximity ligation data and whole-genome triplication in lettuce.</title>
        <authorList>
            <person name="Reyes-Chin-Wo S."/>
            <person name="Wang Z."/>
            <person name="Yang X."/>
            <person name="Kozik A."/>
            <person name="Arikit S."/>
            <person name="Song C."/>
            <person name="Xia L."/>
            <person name="Froenicke L."/>
            <person name="Lavelle D.O."/>
            <person name="Truco M.J."/>
            <person name="Xia R."/>
            <person name="Zhu S."/>
            <person name="Xu C."/>
            <person name="Xu H."/>
            <person name="Xu X."/>
            <person name="Cox K."/>
            <person name="Korf I."/>
            <person name="Meyers B.C."/>
            <person name="Michelmore R.W."/>
        </authorList>
    </citation>
    <scope>NUCLEOTIDE SEQUENCE [LARGE SCALE GENOMIC DNA]</scope>
    <source>
        <strain evidence="3">cv. Salinas</strain>
        <tissue evidence="2">Seedlings</tissue>
    </source>
</reference>
<evidence type="ECO:0000313" key="2">
    <source>
        <dbReference type="EMBL" id="KAJ0201351.1"/>
    </source>
</evidence>
<name>A0A9R1X6M3_LACSA</name>
<dbReference type="Proteomes" id="UP000235145">
    <property type="component" value="Unassembled WGS sequence"/>
</dbReference>
<sequence>MTTTIGGLIKGTYNTSKCTDKDKVIYVARMLKGEAIHWWGMVKEVRGHDAAVRMAWDEFTKIFKGKFCPRKAIKQLEEELLRSEQRNMSVREYTTMLTKKARFA</sequence>
<dbReference type="AlphaFoldDB" id="A0A9R1X6M3"/>
<comment type="caution">
    <text evidence="2">The sequence shown here is derived from an EMBL/GenBank/DDBJ whole genome shotgun (WGS) entry which is preliminary data.</text>
</comment>
<organism evidence="2 3">
    <name type="scientific">Lactuca sativa</name>
    <name type="common">Garden lettuce</name>
    <dbReference type="NCBI Taxonomy" id="4236"/>
    <lineage>
        <taxon>Eukaryota</taxon>
        <taxon>Viridiplantae</taxon>
        <taxon>Streptophyta</taxon>
        <taxon>Embryophyta</taxon>
        <taxon>Tracheophyta</taxon>
        <taxon>Spermatophyta</taxon>
        <taxon>Magnoliopsida</taxon>
        <taxon>eudicotyledons</taxon>
        <taxon>Gunneridae</taxon>
        <taxon>Pentapetalae</taxon>
        <taxon>asterids</taxon>
        <taxon>campanulids</taxon>
        <taxon>Asterales</taxon>
        <taxon>Asteraceae</taxon>
        <taxon>Cichorioideae</taxon>
        <taxon>Cichorieae</taxon>
        <taxon>Lactucinae</taxon>
        <taxon>Lactuca</taxon>
    </lineage>
</organism>
<gene>
    <name evidence="2" type="ORF">LSAT_V11C600336990</name>
</gene>
<dbReference type="InterPro" id="IPR005162">
    <property type="entry name" value="Retrotrans_gag_dom"/>
</dbReference>